<accession>A0AB33INY1</accession>
<proteinExistence type="predicted"/>
<dbReference type="PROSITE" id="PS50075">
    <property type="entry name" value="CARRIER"/>
    <property type="match status" value="1"/>
</dbReference>
<sequence length="79" mass="9176">MERNEVLEQLQSIFRNVLNEPELQLGFDMSTNDIDNWDSITNMTIISEIEALFGVHFKMRDIIKSKNVGDMCDVIIRNS</sequence>
<reference evidence="2" key="1">
    <citation type="submission" date="2024-07" db="EMBL/GenBank/DDBJ databases">
        <title>Complete genome sequence of Prevotella sp. YM-2024 GTC17253.</title>
        <authorList>
            <person name="Hayashi M."/>
            <person name="Muto Y."/>
            <person name="Tanaka K."/>
            <person name="Niwa H."/>
        </authorList>
    </citation>
    <scope>NUCLEOTIDE SEQUENCE</scope>
    <source>
        <strain evidence="2">GTC17253</strain>
    </source>
</reference>
<organism evidence="2">
    <name type="scientific">Prevotella sp. GTC17253</name>
    <dbReference type="NCBI Taxonomy" id="3236793"/>
    <lineage>
        <taxon>Bacteria</taxon>
        <taxon>Pseudomonadati</taxon>
        <taxon>Bacteroidota</taxon>
        <taxon>Bacteroidia</taxon>
        <taxon>Bacteroidales</taxon>
        <taxon>Prevotellaceae</taxon>
        <taxon>Prevotella</taxon>
    </lineage>
</organism>
<dbReference type="InterPro" id="IPR036736">
    <property type="entry name" value="ACP-like_sf"/>
</dbReference>
<dbReference type="Pfam" id="PF00550">
    <property type="entry name" value="PP-binding"/>
    <property type="match status" value="1"/>
</dbReference>
<evidence type="ECO:0000259" key="1">
    <source>
        <dbReference type="PROSITE" id="PS50075"/>
    </source>
</evidence>
<name>A0AB33INY1_9BACT</name>
<evidence type="ECO:0000313" key="2">
    <source>
        <dbReference type="EMBL" id="BFO71248.1"/>
    </source>
</evidence>
<dbReference type="EMBL" id="AP035785">
    <property type="protein sequence ID" value="BFO71248.1"/>
    <property type="molecule type" value="Genomic_DNA"/>
</dbReference>
<gene>
    <name evidence="2" type="ORF">GTC17253_12140</name>
</gene>
<dbReference type="SUPFAM" id="SSF47336">
    <property type="entry name" value="ACP-like"/>
    <property type="match status" value="1"/>
</dbReference>
<dbReference type="InterPro" id="IPR009081">
    <property type="entry name" value="PP-bd_ACP"/>
</dbReference>
<feature type="domain" description="Carrier" evidence="1">
    <location>
        <begin position="1"/>
        <end position="79"/>
    </location>
</feature>
<dbReference type="Gene3D" id="1.10.1200.10">
    <property type="entry name" value="ACP-like"/>
    <property type="match status" value="1"/>
</dbReference>
<protein>
    <submittedName>
        <fullName evidence="2">Acyl carrier protein</fullName>
    </submittedName>
</protein>
<dbReference type="AlphaFoldDB" id="A0AB33INY1"/>